<feature type="domain" description="Nucleolar 27S pre-rRNA processing Urb2/Npa2 C-terminal" evidence="2">
    <location>
        <begin position="1137"/>
        <end position="1349"/>
    </location>
</feature>
<evidence type="ECO:0000256" key="1">
    <source>
        <dbReference type="SAM" id="MobiDB-lite"/>
    </source>
</evidence>
<proteinExistence type="predicted"/>
<dbReference type="PANTHER" id="PTHR15682">
    <property type="entry name" value="UNHEALTHY RIBOSOME BIOGENESIS PROTEIN 2 HOMOLOG"/>
    <property type="match status" value="1"/>
</dbReference>
<feature type="region of interest" description="Disordered" evidence="1">
    <location>
        <begin position="136"/>
        <end position="178"/>
    </location>
</feature>
<evidence type="ECO:0000259" key="2">
    <source>
        <dbReference type="Pfam" id="PF10441"/>
    </source>
</evidence>
<accession>A0AAJ0BDP2</accession>
<comment type="caution">
    <text evidence="3">The sequence shown here is derived from an EMBL/GenBank/DDBJ whole genome shotgun (WGS) entry which is preliminary data.</text>
</comment>
<evidence type="ECO:0000313" key="3">
    <source>
        <dbReference type="EMBL" id="KAK1756122.1"/>
    </source>
</evidence>
<dbReference type="EMBL" id="MU839832">
    <property type="protein sequence ID" value="KAK1756122.1"/>
    <property type="molecule type" value="Genomic_DNA"/>
</dbReference>
<sequence>MRGTTPVGSIRFVSKRIYKADILSQGGEFALFNVAETLDSNDFDAIPDKLAQLEDVLQKYSRGSFCLAEKKILRWLLKNMTGDDAKAERVRRFRLTWHVLEVVFTRIDPFSLAELLADLRFVALLQQVLRDISASPESGAAARDGGEDVEMTDAPVQEAANPRKRKRPKSSPFDLSTQKTVGSRLQTAEAVFKALKTLLFCCDAEKHASPDLQMGARHIKSLFWLSAADVLSILSPLLRMCDLAASRPDIQSFSEQSTWISTLAAVWDLHIRRESDITDVVTHISAPALTLLGKLTGSDPLGIDTITRERWAVELRRFVVRNLILPSKAAFVNRKSQDAIELVVEASKVSGTQAFPVLFELASKSYVSNMAGKRDHDAWVQAVFDAIVRACPLNGFQNEMQPTIERMVETAAENSVSLSISSLQSVCREFALWDEKHWGLLLSLIKLDPDVFLISDEGQRLQEEVLEITRDPKALGSKDADRAASFIVLLAKGYANARDLSSFLKLWFRYLATGSDDSESLWARQELSRTVASVIERSLRSTQLEEIMAWLSEQTAPFSATARVHIVGAISAGLCTEELVDAANMKTMDGLLFGTSEELSPDASALRWDIAEKALARATLSEAGQIWAKIKPDVEKLLRKVSFRNVDVFPAFRCCVAVWLANHPGGPDEEQAASLVCSYVEKLGDAKDKKSKICASKYAYVGWILFMGQRLLSLLVEKTGAIPKLISSAITEGLDVAPLLKNENNVNKPALMNSLIGLVISMIESFSSGDDSRLAKAALEFLLQVPREALGRDHREAIMTRLISQMRKAKGAKSVPGREFWRPALSLMIKVMEMPTFYEGMTFGHLEDVGRCLLKMQEEHGQSEGISERLDDFLLLARLATHCVREMTSGTIGEREKMYLADAAALLQSPAQDSEMVLCLTLQSAFLTVFAASSVTKQLQNSGAIIKSVQDSVISQASAVLERYQVDGLVLVAALGALSRLDRKPVQDKLSHIGPSLLEKSQYHFKKGFPEIGWEIRTFVAKYLPQTLASPLEISFSVGVHGNEVSGDFDITIVLRYVDAVVGDADEETKLGYLESLLKSRDDNAFALSRLVVIHRLLQHIKESRPATTGAFDLAEAESILCLRLAKTETSQEFIVMAKCINLLLDQHAPSMTQWNIDLTLDKVGTTCYDTLNAPVKPRGWEKMYDSLCQIVGSIIRHHRIRLNDHFALLISALQSLLNSLLSRPQAATEKWVAPARSFARLLTLVCEPTDASVARSQAAGGGLDSEKAKAKEYAGQFMYLVLMEYIKLRLEHLVSQEVVEALQPGVYSVLDITPRGVLMVMNDAMDRGGRAFFKEFYKQYQRFGRWSGI</sequence>
<protein>
    <submittedName>
        <fullName evidence="3">Nucleolar pre-ribosomal-associated protein 2</fullName>
    </submittedName>
</protein>
<organism evidence="3 4">
    <name type="scientific">Echria macrotheca</name>
    <dbReference type="NCBI Taxonomy" id="438768"/>
    <lineage>
        <taxon>Eukaryota</taxon>
        <taxon>Fungi</taxon>
        <taxon>Dikarya</taxon>
        <taxon>Ascomycota</taxon>
        <taxon>Pezizomycotina</taxon>
        <taxon>Sordariomycetes</taxon>
        <taxon>Sordariomycetidae</taxon>
        <taxon>Sordariales</taxon>
        <taxon>Schizotheciaceae</taxon>
        <taxon>Echria</taxon>
    </lineage>
</organism>
<dbReference type="GO" id="GO:0005730">
    <property type="term" value="C:nucleolus"/>
    <property type="evidence" value="ECO:0007669"/>
    <property type="project" value="TreeGrafter"/>
</dbReference>
<dbReference type="PANTHER" id="PTHR15682:SF2">
    <property type="entry name" value="UNHEALTHY RIBOSOME BIOGENESIS PROTEIN 2 HOMOLOG"/>
    <property type="match status" value="1"/>
</dbReference>
<name>A0AAJ0BDP2_9PEZI</name>
<reference evidence="3" key="1">
    <citation type="submission" date="2023-06" db="EMBL/GenBank/DDBJ databases">
        <title>Genome-scale phylogeny and comparative genomics of the fungal order Sordariales.</title>
        <authorList>
            <consortium name="Lawrence Berkeley National Laboratory"/>
            <person name="Hensen N."/>
            <person name="Bonometti L."/>
            <person name="Westerberg I."/>
            <person name="Brannstrom I.O."/>
            <person name="Guillou S."/>
            <person name="Cros-Aarteil S."/>
            <person name="Calhoun S."/>
            <person name="Haridas S."/>
            <person name="Kuo A."/>
            <person name="Mondo S."/>
            <person name="Pangilinan J."/>
            <person name="Riley R."/>
            <person name="Labutti K."/>
            <person name="Andreopoulos B."/>
            <person name="Lipzen A."/>
            <person name="Chen C."/>
            <person name="Yanf M."/>
            <person name="Daum C."/>
            <person name="Ng V."/>
            <person name="Clum A."/>
            <person name="Steindorff A."/>
            <person name="Ohm R."/>
            <person name="Martin F."/>
            <person name="Silar P."/>
            <person name="Natvig D."/>
            <person name="Lalanne C."/>
            <person name="Gautier V."/>
            <person name="Ament-Velasquez S.L."/>
            <person name="Kruys A."/>
            <person name="Hutchinson M.I."/>
            <person name="Powell A.J."/>
            <person name="Barry K."/>
            <person name="Miller A.N."/>
            <person name="Grigoriev I.V."/>
            <person name="Debuchy R."/>
            <person name="Gladieux P."/>
            <person name="Thoren M.H."/>
            <person name="Johannesson H."/>
        </authorList>
    </citation>
    <scope>NUCLEOTIDE SEQUENCE</scope>
    <source>
        <strain evidence="3">PSN4</strain>
    </source>
</reference>
<dbReference type="InterPro" id="IPR018849">
    <property type="entry name" value="Urb2/Npa2_C"/>
</dbReference>
<gene>
    <name evidence="3" type="ORF">QBC47DRAFT_379158</name>
</gene>
<dbReference type="Proteomes" id="UP001239445">
    <property type="component" value="Unassembled WGS sequence"/>
</dbReference>
<keyword evidence="4" id="KW-1185">Reference proteome</keyword>
<dbReference type="InterPro" id="IPR052609">
    <property type="entry name" value="Ribosome_Biogenesis_Reg"/>
</dbReference>
<dbReference type="GO" id="GO:0042254">
    <property type="term" value="P:ribosome biogenesis"/>
    <property type="evidence" value="ECO:0007669"/>
    <property type="project" value="TreeGrafter"/>
</dbReference>
<dbReference type="Pfam" id="PF10441">
    <property type="entry name" value="Urb2"/>
    <property type="match status" value="1"/>
</dbReference>
<evidence type="ECO:0000313" key="4">
    <source>
        <dbReference type="Proteomes" id="UP001239445"/>
    </source>
</evidence>